<dbReference type="SMART" id="SM00327">
    <property type="entry name" value="VWA"/>
    <property type="match status" value="2"/>
</dbReference>
<evidence type="ECO:0000256" key="4">
    <source>
        <dbReference type="ARBA" id="ARBA00022737"/>
    </source>
</evidence>
<protein>
    <recommendedName>
        <fullName evidence="9">VWFA domain-containing protein</fullName>
    </recommendedName>
</protein>
<evidence type="ECO:0000256" key="6">
    <source>
        <dbReference type="SAM" id="Coils"/>
    </source>
</evidence>
<comment type="subcellular location">
    <subcellularLocation>
        <location evidence="1">Secreted</location>
    </subcellularLocation>
</comment>
<dbReference type="CDD" id="cd01472">
    <property type="entry name" value="vWA_collagen"/>
    <property type="match status" value="1"/>
</dbReference>
<name>A0A8B6CSF4_MYTGA</name>
<feature type="region of interest" description="Disordered" evidence="7">
    <location>
        <begin position="415"/>
        <end position="437"/>
    </location>
</feature>
<proteinExistence type="predicted"/>
<gene>
    <name evidence="10" type="ORF">MGAL_10B006511</name>
</gene>
<dbReference type="PANTHER" id="PTHR24020:SF20">
    <property type="entry name" value="PH DOMAIN-CONTAINING PROTEIN"/>
    <property type="match status" value="1"/>
</dbReference>
<comment type="caution">
    <text evidence="10">The sequence shown here is derived from an EMBL/GenBank/DDBJ whole genome shotgun (WGS) entry which is preliminary data.</text>
</comment>
<dbReference type="Pfam" id="PF00092">
    <property type="entry name" value="VWA"/>
    <property type="match status" value="2"/>
</dbReference>
<dbReference type="SUPFAM" id="SSF53300">
    <property type="entry name" value="vWA-like"/>
    <property type="match status" value="2"/>
</dbReference>
<dbReference type="FunFam" id="3.40.50.410:FF:000004">
    <property type="entry name" value="collagen alpha-6(VI) chain"/>
    <property type="match status" value="2"/>
</dbReference>
<evidence type="ECO:0000256" key="2">
    <source>
        <dbReference type="ARBA" id="ARBA00022525"/>
    </source>
</evidence>
<feature type="coiled-coil region" evidence="6">
    <location>
        <begin position="266"/>
        <end position="330"/>
    </location>
</feature>
<feature type="region of interest" description="Disordered" evidence="7">
    <location>
        <begin position="460"/>
        <end position="485"/>
    </location>
</feature>
<keyword evidence="5" id="KW-0325">Glycoprotein</keyword>
<dbReference type="EMBL" id="UYJE01002153">
    <property type="protein sequence ID" value="VDI08210.1"/>
    <property type="molecule type" value="Genomic_DNA"/>
</dbReference>
<dbReference type="Proteomes" id="UP000596742">
    <property type="component" value="Unassembled WGS sequence"/>
</dbReference>
<dbReference type="AlphaFoldDB" id="A0A8B6CSF4"/>
<evidence type="ECO:0000256" key="5">
    <source>
        <dbReference type="ARBA" id="ARBA00023180"/>
    </source>
</evidence>
<feature type="signal peptide" evidence="8">
    <location>
        <begin position="1"/>
        <end position="18"/>
    </location>
</feature>
<sequence>MHLLIFITLFLSIVHVHGQETTTIDRERQAYICANSVLDLVFVLDSSASIWEPDFYRQIKFVENIVKQFEIGPAYTQVGAVTYGQTYWHKFHLNRFNQKKPLLQAIKRIRYRPGSYTNTGDAIKYMNEEMFTENHGDRFLSRNIAVVITDGRSQEKNKTKEMALAAQRRGIKMFAIGVGKKVSQRELQNIASDPDWEHVFEVDNYKALDSIKDTLTSRTCYELTTAGPPATTPTPAPPVNVWDENNRRIIHTTRWNRTTITKWTEEDELLRRLEEERILREQEEQRRLRDLEEQRRLNEIENEQRRLQELENEQRRLREFNAEQQRLRDLAEQNRLKALDAEQQRLRDLAEQNRLRALEAEQQRLRDLAEQNRLRALEAEQQRLRELDEQNRLRASEAEKQRLRDLEDEHRRRMLLGEDQRRQNELEDQRLREQEQERNRLEAEKRRLLDLEADRVRRQEEADRLRREQEAERLRREQEADRIRREQEAERRRKLLEDEMRRRQLPFGNANRWGVNGLGLFNNGRRNGNMELTSRDKPDMTFVVPESANGVDYKKLFGRCNDKPADIYFVMDSSSSIGRQNYEKQKSFLVNLVRKFDIGSDKTRVGVIPFSNDYRVAVPLGLINDIGGLSKAIHNIPYTRGGTHTAAALKYVKNFGFASGTSRQNAAQIVIVLTDGYSRDPESTKHEAKKLHDAGINTFVIGIGDGIDMEELRSIASDPNDKHLFLVDDFNALDSIKDLLVSRACDIPANSIVVCQTAGPMDIVFMYDTLNLGSERTDSIANFIFKVVDVFDQQAFNNIMVRRYIDYCPIDTQTSLMLPRDFLSLRGEVRPGMYDILKKFMTGVQNKEYNNARPVGITFIDSKLDDVETVLPYIKSISDTNIFAVVIGPEPKFNTSDMRNVLLVPSYEALDELVRLFLRHFCTTLSDVNLNTVPALL</sequence>
<keyword evidence="3 8" id="KW-0732">Signal</keyword>
<dbReference type="InterPro" id="IPR002035">
    <property type="entry name" value="VWF_A"/>
</dbReference>
<feature type="domain" description="VWFA" evidence="9">
    <location>
        <begin position="39"/>
        <end position="215"/>
    </location>
</feature>
<feature type="chain" id="PRO_5032363010" description="VWFA domain-containing protein" evidence="8">
    <location>
        <begin position="19"/>
        <end position="937"/>
    </location>
</feature>
<accession>A0A8B6CSF4</accession>
<keyword evidence="4" id="KW-0677">Repeat</keyword>
<feature type="domain" description="VWFA" evidence="9">
    <location>
        <begin position="566"/>
        <end position="740"/>
    </location>
</feature>
<organism evidence="10 11">
    <name type="scientific">Mytilus galloprovincialis</name>
    <name type="common">Mediterranean mussel</name>
    <dbReference type="NCBI Taxonomy" id="29158"/>
    <lineage>
        <taxon>Eukaryota</taxon>
        <taxon>Metazoa</taxon>
        <taxon>Spiralia</taxon>
        <taxon>Lophotrochozoa</taxon>
        <taxon>Mollusca</taxon>
        <taxon>Bivalvia</taxon>
        <taxon>Autobranchia</taxon>
        <taxon>Pteriomorphia</taxon>
        <taxon>Mytilida</taxon>
        <taxon>Mytiloidea</taxon>
        <taxon>Mytilidae</taxon>
        <taxon>Mytilinae</taxon>
        <taxon>Mytilus</taxon>
    </lineage>
</organism>
<dbReference type="OrthoDB" id="10256829at2759"/>
<keyword evidence="11" id="KW-1185">Reference proteome</keyword>
<evidence type="ECO:0000256" key="1">
    <source>
        <dbReference type="ARBA" id="ARBA00004613"/>
    </source>
</evidence>
<evidence type="ECO:0000313" key="10">
    <source>
        <dbReference type="EMBL" id="VDI08210.1"/>
    </source>
</evidence>
<evidence type="ECO:0000256" key="7">
    <source>
        <dbReference type="SAM" id="MobiDB-lite"/>
    </source>
</evidence>
<dbReference type="GO" id="GO:0005576">
    <property type="term" value="C:extracellular region"/>
    <property type="evidence" value="ECO:0007669"/>
    <property type="project" value="UniProtKB-SubCell"/>
</dbReference>
<dbReference type="CDD" id="cd01450">
    <property type="entry name" value="vWFA_subfamily_ECM"/>
    <property type="match status" value="1"/>
</dbReference>
<dbReference type="InterPro" id="IPR036465">
    <property type="entry name" value="vWFA_dom_sf"/>
</dbReference>
<evidence type="ECO:0000259" key="9">
    <source>
        <dbReference type="PROSITE" id="PS50234"/>
    </source>
</evidence>
<dbReference type="Gene3D" id="3.40.50.410">
    <property type="entry name" value="von Willebrand factor, type A domain"/>
    <property type="match status" value="2"/>
</dbReference>
<reference evidence="10" key="1">
    <citation type="submission" date="2018-11" db="EMBL/GenBank/DDBJ databases">
        <authorList>
            <person name="Alioto T."/>
            <person name="Alioto T."/>
        </authorList>
    </citation>
    <scope>NUCLEOTIDE SEQUENCE</scope>
</reference>
<dbReference type="InterPro" id="IPR050525">
    <property type="entry name" value="ECM_Assembly_Org"/>
</dbReference>
<keyword evidence="6" id="KW-0175">Coiled coil</keyword>
<evidence type="ECO:0000256" key="3">
    <source>
        <dbReference type="ARBA" id="ARBA00022729"/>
    </source>
</evidence>
<evidence type="ECO:0000313" key="11">
    <source>
        <dbReference type="Proteomes" id="UP000596742"/>
    </source>
</evidence>
<dbReference type="PROSITE" id="PS50234">
    <property type="entry name" value="VWFA"/>
    <property type="match status" value="2"/>
</dbReference>
<keyword evidence="2" id="KW-0964">Secreted</keyword>
<evidence type="ECO:0000256" key="8">
    <source>
        <dbReference type="SAM" id="SignalP"/>
    </source>
</evidence>
<dbReference type="PRINTS" id="PR00453">
    <property type="entry name" value="VWFADOMAIN"/>
</dbReference>
<dbReference type="PANTHER" id="PTHR24020">
    <property type="entry name" value="COLLAGEN ALPHA"/>
    <property type="match status" value="1"/>
</dbReference>